<reference evidence="2 3" key="1">
    <citation type="submission" date="2019-09" db="EMBL/GenBank/DDBJ databases">
        <authorList>
            <person name="Wang X."/>
        </authorList>
    </citation>
    <scope>NUCLEOTIDE SEQUENCE [LARGE SCALE GENOMIC DNA]</scope>
    <source>
        <strain evidence="2 3">CICC 11023</strain>
    </source>
</reference>
<dbReference type="Proteomes" id="UP000323876">
    <property type="component" value="Unassembled WGS sequence"/>
</dbReference>
<sequence length="62" mass="6300">MTNQTPPPFAALHEPWGCIKALLVLVTVAILSVLLAIGDLVRGRPASQHAGTPTESGPAAGS</sequence>
<keyword evidence="1" id="KW-1133">Transmembrane helix</keyword>
<keyword evidence="1" id="KW-0812">Transmembrane</keyword>
<comment type="caution">
    <text evidence="2">The sequence shown here is derived from an EMBL/GenBank/DDBJ whole genome shotgun (WGS) entry which is preliminary data.</text>
</comment>
<gene>
    <name evidence="2" type="ORF">F3087_34205</name>
</gene>
<feature type="transmembrane region" description="Helical" evidence="1">
    <location>
        <begin position="20"/>
        <end position="41"/>
    </location>
</feature>
<keyword evidence="1" id="KW-0472">Membrane</keyword>
<evidence type="ECO:0000313" key="2">
    <source>
        <dbReference type="EMBL" id="KAA8884279.1"/>
    </source>
</evidence>
<dbReference type="EMBL" id="VXLC01000021">
    <property type="protein sequence ID" value="KAA8884279.1"/>
    <property type="molecule type" value="Genomic_DNA"/>
</dbReference>
<protein>
    <submittedName>
        <fullName evidence="2">Uncharacterized protein</fullName>
    </submittedName>
</protein>
<name>A0A5N0E779_9NOCA</name>
<proteinExistence type="predicted"/>
<keyword evidence="3" id="KW-1185">Reference proteome</keyword>
<accession>A0A5N0E779</accession>
<evidence type="ECO:0000313" key="3">
    <source>
        <dbReference type="Proteomes" id="UP000323876"/>
    </source>
</evidence>
<organism evidence="2 3">
    <name type="scientific">Nocardia colli</name>
    <dbReference type="NCBI Taxonomy" id="2545717"/>
    <lineage>
        <taxon>Bacteria</taxon>
        <taxon>Bacillati</taxon>
        <taxon>Actinomycetota</taxon>
        <taxon>Actinomycetes</taxon>
        <taxon>Mycobacteriales</taxon>
        <taxon>Nocardiaceae</taxon>
        <taxon>Nocardia</taxon>
    </lineage>
</organism>
<evidence type="ECO:0000256" key="1">
    <source>
        <dbReference type="SAM" id="Phobius"/>
    </source>
</evidence>
<dbReference type="RefSeq" id="WP_150406258.1">
    <property type="nucleotide sequence ID" value="NZ_VXLC01000021.1"/>
</dbReference>
<dbReference type="AlphaFoldDB" id="A0A5N0E779"/>